<evidence type="ECO:0008006" key="3">
    <source>
        <dbReference type="Google" id="ProtNLM"/>
    </source>
</evidence>
<dbReference type="SUPFAM" id="SSF52309">
    <property type="entry name" value="N-(deoxy)ribosyltransferase-like"/>
    <property type="match status" value="1"/>
</dbReference>
<keyword evidence="2" id="KW-1185">Reference proteome</keyword>
<reference evidence="1" key="1">
    <citation type="journal article" date="2019" name="PLoS Negl. Trop. Dis.">
        <title>Revisiting the worldwide diversity of Leptospira species in the environment.</title>
        <authorList>
            <person name="Vincent A.T."/>
            <person name="Schiettekatte O."/>
            <person name="Bourhy P."/>
            <person name="Veyrier F.J."/>
            <person name="Picardeau M."/>
        </authorList>
    </citation>
    <scope>NUCLEOTIDE SEQUENCE [LARGE SCALE GENOMIC DNA]</scope>
    <source>
        <strain evidence="1">201800301</strain>
    </source>
</reference>
<comment type="caution">
    <text evidence="1">The sequence shown here is derived from an EMBL/GenBank/DDBJ whole genome shotgun (WGS) entry which is preliminary data.</text>
</comment>
<dbReference type="RefSeq" id="WP_135775970.1">
    <property type="nucleotide sequence ID" value="NZ_RQEY01000024.1"/>
</dbReference>
<gene>
    <name evidence="1" type="ORF">EHO65_18185</name>
</gene>
<proteinExistence type="predicted"/>
<protein>
    <recommendedName>
        <fullName evidence="3">Nucleoside 2-deoxyribosyltransferase</fullName>
    </recommendedName>
</protein>
<accession>A0A4R9GYJ5</accession>
<dbReference type="AlphaFoldDB" id="A0A4R9GYJ5"/>
<sequence>MNQDKKNAYIAASWKHKHAVELLTGELRDRGLEVNSFIEKEANFYVNDPLAIEMSFDKWVMSADGKECFEYDVNSAMSADLVIYLGPSGKDAWAEVGAAYARGVPIYALFAKGEDIGLMRRMVSHWFDDVWLLLFDIGLKFGQPKETTPTP</sequence>
<organism evidence="1 2">
    <name type="scientific">Leptospira andrefontaineae</name>
    <dbReference type="NCBI Taxonomy" id="2484976"/>
    <lineage>
        <taxon>Bacteria</taxon>
        <taxon>Pseudomonadati</taxon>
        <taxon>Spirochaetota</taxon>
        <taxon>Spirochaetia</taxon>
        <taxon>Leptospirales</taxon>
        <taxon>Leptospiraceae</taxon>
        <taxon>Leptospira</taxon>
    </lineage>
</organism>
<dbReference type="Proteomes" id="UP000298097">
    <property type="component" value="Unassembled WGS sequence"/>
</dbReference>
<dbReference type="EMBL" id="RQEY01000024">
    <property type="protein sequence ID" value="TGK36233.1"/>
    <property type="molecule type" value="Genomic_DNA"/>
</dbReference>
<evidence type="ECO:0000313" key="2">
    <source>
        <dbReference type="Proteomes" id="UP000298097"/>
    </source>
</evidence>
<evidence type="ECO:0000313" key="1">
    <source>
        <dbReference type="EMBL" id="TGK36233.1"/>
    </source>
</evidence>
<dbReference type="OrthoDB" id="1807770at2"/>
<dbReference type="Gene3D" id="3.40.50.450">
    <property type="match status" value="1"/>
</dbReference>
<name>A0A4R9GYJ5_9LEPT</name>